<protein>
    <submittedName>
        <fullName evidence="2">Uncharacterized protein</fullName>
    </submittedName>
</protein>
<accession>A0A6J4LIS1</accession>
<proteinExistence type="predicted"/>
<gene>
    <name evidence="2" type="ORF">AVDCRST_MAG56-7366</name>
</gene>
<evidence type="ECO:0000256" key="1">
    <source>
        <dbReference type="SAM" id="MobiDB-lite"/>
    </source>
</evidence>
<reference evidence="2" key="1">
    <citation type="submission" date="2020-02" db="EMBL/GenBank/DDBJ databases">
        <authorList>
            <person name="Meier V. D."/>
        </authorList>
    </citation>
    <scope>NUCLEOTIDE SEQUENCE</scope>
    <source>
        <strain evidence="2">AVDCRST_MAG56</strain>
    </source>
</reference>
<evidence type="ECO:0000313" key="2">
    <source>
        <dbReference type="EMBL" id="CAA9329901.1"/>
    </source>
</evidence>
<dbReference type="EMBL" id="CADCTQ010000616">
    <property type="protein sequence ID" value="CAA9329901.1"/>
    <property type="molecule type" value="Genomic_DNA"/>
</dbReference>
<dbReference type="AlphaFoldDB" id="A0A6J4LIS1"/>
<organism evidence="2">
    <name type="scientific">uncultured Cytophagales bacterium</name>
    <dbReference type="NCBI Taxonomy" id="158755"/>
    <lineage>
        <taxon>Bacteria</taxon>
        <taxon>Pseudomonadati</taxon>
        <taxon>Bacteroidota</taxon>
        <taxon>Sphingobacteriia</taxon>
        <taxon>Sphingobacteriales</taxon>
        <taxon>environmental samples</taxon>
    </lineage>
</organism>
<name>A0A6J4LIS1_9SPHI</name>
<sequence>MSVVYQITFYELGAGEMTSAFLESNTPFPALQLGDTLHAKDFAGLEAFSPLLEIVHAGQEYSSLNRGETHHQRLVFTRAYDPRGAASPAEDLGRLDSNQMMGDM</sequence>
<feature type="region of interest" description="Disordered" evidence="1">
    <location>
        <begin position="84"/>
        <end position="104"/>
    </location>
</feature>